<dbReference type="PANTHER" id="PTHR12210">
    <property type="entry name" value="DULLARD PROTEIN PHOSPHATASE"/>
    <property type="match status" value="1"/>
</dbReference>
<dbReference type="InterPro" id="IPR023214">
    <property type="entry name" value="HAD_sf"/>
</dbReference>
<dbReference type="GO" id="GO:0005634">
    <property type="term" value="C:nucleus"/>
    <property type="evidence" value="ECO:0007669"/>
    <property type="project" value="UniProtKB-ARBA"/>
</dbReference>
<keyword evidence="1" id="KW-0378">Hydrolase</keyword>
<evidence type="ECO:0000256" key="4">
    <source>
        <dbReference type="ARBA" id="ARBA00038355"/>
    </source>
</evidence>
<dbReference type="InterPro" id="IPR050365">
    <property type="entry name" value="TIM50"/>
</dbReference>
<evidence type="ECO:0000256" key="3">
    <source>
        <dbReference type="ARBA" id="ARBA00037324"/>
    </source>
</evidence>
<sequence>MPLGCLYTDESLTASHAPALPGLDDESSEGEDDDVYTDFDPYRFMKYLPPLNLVVPDARSPVLPPKAPGCGKMTLVLDLDETLVHSSLNGGSSPDFSFLVDFNNQQHAVNVKQRPYLFDFLEHAAALFEVVIFTASQQVYAEQLLDILDPEGKLILHRIYRDGCVYVDGNYLKDLTVLGRDLERTVIVDNSPHAFGFQICNGIPIESWYDDENDRELQLLMPFLEKLSSEGDVRPLIADTYKMQQLVAMADEPANQPAL</sequence>
<proteinExistence type="inferred from homology"/>
<dbReference type="NCBIfam" id="TIGR02251">
    <property type="entry name" value="HIF-SF_euk"/>
    <property type="match status" value="1"/>
</dbReference>
<dbReference type="FunFam" id="3.40.50.1000:FF:000015">
    <property type="entry name" value="CTD small phosphatase-like protein 2"/>
    <property type="match status" value="1"/>
</dbReference>
<comment type="similarity">
    <text evidence="4">Belongs to the CTDSPL2 family.</text>
</comment>
<dbReference type="SUPFAM" id="SSF56784">
    <property type="entry name" value="HAD-like"/>
    <property type="match status" value="1"/>
</dbReference>
<feature type="domain" description="FCP1 homology" evidence="5">
    <location>
        <begin position="68"/>
        <end position="227"/>
    </location>
</feature>
<keyword evidence="2" id="KW-0904">Protein phosphatase</keyword>
<dbReference type="EMBL" id="HBGG01009612">
    <property type="protein sequence ID" value="CAD9202612.1"/>
    <property type="molecule type" value="Transcribed_RNA"/>
</dbReference>
<dbReference type="SMART" id="SM00577">
    <property type="entry name" value="CPDc"/>
    <property type="match status" value="1"/>
</dbReference>
<dbReference type="InterPro" id="IPR011948">
    <property type="entry name" value="Dullard_phosphatase"/>
</dbReference>
<gene>
    <name evidence="6" type="ORF">TCHU04912_LOCUS4845</name>
</gene>
<reference evidence="6" key="1">
    <citation type="submission" date="2021-01" db="EMBL/GenBank/DDBJ databases">
        <authorList>
            <person name="Corre E."/>
            <person name="Pelletier E."/>
            <person name="Niang G."/>
            <person name="Scheremetjew M."/>
            <person name="Finn R."/>
            <person name="Kale V."/>
            <person name="Holt S."/>
            <person name="Cochrane G."/>
            <person name="Meng A."/>
            <person name="Brown T."/>
            <person name="Cohen L."/>
        </authorList>
    </citation>
    <scope>NUCLEOTIDE SEQUENCE</scope>
    <source>
        <strain evidence="6">PLY429</strain>
    </source>
</reference>
<protein>
    <recommendedName>
        <fullName evidence="5">FCP1 homology domain-containing protein</fullName>
    </recommendedName>
</protein>
<evidence type="ECO:0000256" key="1">
    <source>
        <dbReference type="ARBA" id="ARBA00022801"/>
    </source>
</evidence>
<name>A0A7S1SLK8_9CHLO</name>
<dbReference type="CDD" id="cd07521">
    <property type="entry name" value="HAD_FCP1-like"/>
    <property type="match status" value="1"/>
</dbReference>
<evidence type="ECO:0000313" key="6">
    <source>
        <dbReference type="EMBL" id="CAD9202612.1"/>
    </source>
</evidence>
<evidence type="ECO:0000256" key="2">
    <source>
        <dbReference type="ARBA" id="ARBA00022912"/>
    </source>
</evidence>
<organism evidence="6">
    <name type="scientific">Tetraselmis chuii</name>
    <dbReference type="NCBI Taxonomy" id="63592"/>
    <lineage>
        <taxon>Eukaryota</taxon>
        <taxon>Viridiplantae</taxon>
        <taxon>Chlorophyta</taxon>
        <taxon>core chlorophytes</taxon>
        <taxon>Chlorodendrophyceae</taxon>
        <taxon>Chlorodendrales</taxon>
        <taxon>Chlorodendraceae</taxon>
        <taxon>Tetraselmis</taxon>
    </lineage>
</organism>
<dbReference type="AlphaFoldDB" id="A0A7S1SLK8"/>
<accession>A0A7S1SLK8</accession>
<evidence type="ECO:0000259" key="5">
    <source>
        <dbReference type="PROSITE" id="PS50969"/>
    </source>
</evidence>
<dbReference type="Pfam" id="PF03031">
    <property type="entry name" value="NIF"/>
    <property type="match status" value="1"/>
</dbReference>
<dbReference type="PROSITE" id="PS50969">
    <property type="entry name" value="FCP1"/>
    <property type="match status" value="1"/>
</dbReference>
<dbReference type="Gene3D" id="3.40.50.1000">
    <property type="entry name" value="HAD superfamily/HAD-like"/>
    <property type="match status" value="1"/>
</dbReference>
<dbReference type="InterPro" id="IPR004274">
    <property type="entry name" value="FCP1_dom"/>
</dbReference>
<dbReference type="GO" id="GO:0004721">
    <property type="term" value="F:phosphoprotein phosphatase activity"/>
    <property type="evidence" value="ECO:0007669"/>
    <property type="project" value="UniProtKB-KW"/>
</dbReference>
<dbReference type="InterPro" id="IPR036412">
    <property type="entry name" value="HAD-like_sf"/>
</dbReference>
<comment type="function">
    <text evidence="3">Probable phosphatase.</text>
</comment>